<keyword evidence="2 8" id="KW-0004">4Fe-4S</keyword>
<feature type="binding site" evidence="8">
    <location>
        <position position="40"/>
    </location>
    <ligand>
        <name>isopentenyl diphosphate</name>
        <dbReference type="ChEBI" id="CHEBI:128769"/>
    </ligand>
</feature>
<feature type="binding site" evidence="8">
    <location>
        <position position="167"/>
    </location>
    <ligand>
        <name>(2E)-4-hydroxy-3-methylbut-2-enyl diphosphate</name>
        <dbReference type="ChEBI" id="CHEBI:128753"/>
    </ligand>
</feature>
<feature type="binding site" evidence="8">
    <location>
        <position position="95"/>
    </location>
    <ligand>
        <name>[4Fe-4S] cluster</name>
        <dbReference type="ChEBI" id="CHEBI:49883"/>
    </ligand>
</feature>
<evidence type="ECO:0000256" key="4">
    <source>
        <dbReference type="ARBA" id="ARBA00022980"/>
    </source>
</evidence>
<dbReference type="GO" id="GO:0005840">
    <property type="term" value="C:ribosome"/>
    <property type="evidence" value="ECO:0007669"/>
    <property type="project" value="UniProtKB-KW"/>
</dbReference>
<feature type="binding site" evidence="8">
    <location>
        <position position="223"/>
    </location>
    <ligand>
        <name>dimethylallyl diphosphate</name>
        <dbReference type="ChEBI" id="CHEBI:57623"/>
    </ligand>
</feature>
<dbReference type="Gene3D" id="3.40.50.11270">
    <property type="match status" value="1"/>
</dbReference>
<feature type="binding site" evidence="8">
    <location>
        <position position="223"/>
    </location>
    <ligand>
        <name>(2E)-4-hydroxy-3-methylbut-2-enyl diphosphate</name>
        <dbReference type="ChEBI" id="CHEBI:128753"/>
    </ligand>
</feature>
<dbReference type="GO" id="GO:0051745">
    <property type="term" value="F:4-hydroxy-3-methylbut-2-enyl diphosphate reductase activity"/>
    <property type="evidence" value="ECO:0007669"/>
    <property type="project" value="UniProtKB-UniRule"/>
</dbReference>
<comment type="function">
    <text evidence="8">Catalyzes the conversion of 1-hydroxy-2-methyl-2-(E)-butenyl 4-diphosphate (HMBPP) into a mixture of isopentenyl diphosphate (IPP) and dimethylallyl diphosphate (DMAPP). Acts in the terminal step of the DOXP/MEP pathway for isoprenoid precursor biosynthesis.</text>
</comment>
<feature type="binding site" evidence="8">
    <location>
        <position position="266"/>
    </location>
    <ligand>
        <name>isopentenyl diphosphate</name>
        <dbReference type="ChEBI" id="CHEBI:128769"/>
    </ligand>
</feature>
<comment type="caution">
    <text evidence="11">The sequence shown here is derived from an EMBL/GenBank/DDBJ whole genome shotgun (WGS) entry which is preliminary data.</text>
</comment>
<dbReference type="Proteomes" id="UP000824082">
    <property type="component" value="Unassembled WGS sequence"/>
</dbReference>
<dbReference type="GO" id="GO:0019288">
    <property type="term" value="P:isopentenyl diphosphate biosynthetic process, methylerythritol 4-phosphate pathway"/>
    <property type="evidence" value="ECO:0007669"/>
    <property type="project" value="UniProtKB-UniRule"/>
</dbReference>
<feature type="binding site" evidence="8">
    <location>
        <position position="73"/>
    </location>
    <ligand>
        <name>dimethylallyl diphosphate</name>
        <dbReference type="ChEBI" id="CHEBI:57623"/>
    </ligand>
</feature>
<feature type="binding site" evidence="8">
    <location>
        <position position="223"/>
    </location>
    <ligand>
        <name>isopentenyl diphosphate</name>
        <dbReference type="ChEBI" id="CHEBI:128769"/>
    </ligand>
</feature>
<feature type="binding site" evidence="8">
    <location>
        <position position="224"/>
    </location>
    <ligand>
        <name>isopentenyl diphosphate</name>
        <dbReference type="ChEBI" id="CHEBI:128769"/>
    </ligand>
</feature>
<organism evidence="11 12">
    <name type="scientific">Candidatus Egerieicola faecale</name>
    <dbReference type="NCBI Taxonomy" id="2840774"/>
    <lineage>
        <taxon>Bacteria</taxon>
        <taxon>Bacillati</taxon>
        <taxon>Bacillota</taxon>
        <taxon>Clostridia</taxon>
        <taxon>Eubacteriales</taxon>
        <taxon>Oscillospiraceae</taxon>
        <taxon>Oscillospiraceae incertae sedis</taxon>
        <taxon>Candidatus Egerieicola</taxon>
    </lineage>
</organism>
<feature type="binding site" evidence="8">
    <location>
        <position position="225"/>
    </location>
    <ligand>
        <name>isopentenyl diphosphate</name>
        <dbReference type="ChEBI" id="CHEBI:128769"/>
    </ligand>
</feature>
<dbReference type="PANTHER" id="PTHR10724:SF7">
    <property type="entry name" value="SMALL RIBOSOMAL SUBUNIT PROTEIN BS1C"/>
    <property type="match status" value="1"/>
</dbReference>
<feature type="active site" description="Proton donor" evidence="8">
    <location>
        <position position="125"/>
    </location>
</feature>
<dbReference type="NCBIfam" id="NF000907">
    <property type="entry name" value="PRK00087.1"/>
    <property type="match status" value="1"/>
</dbReference>
<feature type="binding site" evidence="8">
    <location>
        <position position="225"/>
    </location>
    <ligand>
        <name>dimethylallyl diphosphate</name>
        <dbReference type="ChEBI" id="CHEBI:57623"/>
    </ligand>
</feature>
<feature type="binding site" evidence="8">
    <location>
        <position position="266"/>
    </location>
    <ligand>
        <name>dimethylallyl diphosphate</name>
        <dbReference type="ChEBI" id="CHEBI:57623"/>
    </ligand>
</feature>
<feature type="binding site" evidence="8">
    <location>
        <position position="123"/>
    </location>
    <ligand>
        <name>(2E)-4-hydroxy-3-methylbut-2-enyl diphosphate</name>
        <dbReference type="ChEBI" id="CHEBI:128753"/>
    </ligand>
</feature>
<feature type="binding site" evidence="8">
    <location>
        <position position="266"/>
    </location>
    <ligand>
        <name>(2E)-4-hydroxy-3-methylbut-2-enyl diphosphate</name>
        <dbReference type="ChEBI" id="CHEBI:128753"/>
    </ligand>
</feature>
<feature type="binding site" evidence="8">
    <location>
        <position position="123"/>
    </location>
    <ligand>
        <name>isopentenyl diphosphate</name>
        <dbReference type="ChEBI" id="CHEBI:128769"/>
    </ligand>
</feature>
<dbReference type="InterPro" id="IPR003451">
    <property type="entry name" value="LytB/IspH"/>
</dbReference>
<dbReference type="SUPFAM" id="SSF50249">
    <property type="entry name" value="Nucleic acid-binding proteins"/>
    <property type="match status" value="4"/>
</dbReference>
<comment type="similarity">
    <text evidence="1">Belongs to the bacterial ribosomal protein bS1 family.</text>
</comment>
<dbReference type="GO" id="GO:0046872">
    <property type="term" value="F:metal ion binding"/>
    <property type="evidence" value="ECO:0007669"/>
    <property type="project" value="UniProtKB-KW"/>
</dbReference>
<feature type="binding site" evidence="8">
    <location>
        <position position="224"/>
    </location>
    <ligand>
        <name>(2E)-4-hydroxy-3-methylbut-2-enyl diphosphate</name>
        <dbReference type="ChEBI" id="CHEBI:128753"/>
    </ligand>
</feature>
<feature type="domain" description="TRAM" evidence="10">
    <location>
        <begin position="521"/>
        <end position="585"/>
    </location>
</feature>
<feature type="binding site" evidence="8">
    <location>
        <position position="224"/>
    </location>
    <ligand>
        <name>dimethylallyl diphosphate</name>
        <dbReference type="ChEBI" id="CHEBI:57623"/>
    </ligand>
</feature>
<keyword evidence="3 8" id="KW-0479">Metal-binding</keyword>
<keyword evidence="6 8" id="KW-0411">Iron-sulfur</keyword>
<feature type="domain" description="S1 motif" evidence="9">
    <location>
        <begin position="305"/>
        <end position="374"/>
    </location>
</feature>
<dbReference type="CDD" id="cd05687">
    <property type="entry name" value="S1_RPS1_repeat_ec1_hs1"/>
    <property type="match status" value="1"/>
</dbReference>
<dbReference type="CDD" id="cd04465">
    <property type="entry name" value="S1_RPS1_repeat_ec2_hs2"/>
    <property type="match status" value="1"/>
</dbReference>
<reference evidence="11" key="2">
    <citation type="journal article" date="2021" name="PeerJ">
        <title>Extensive microbial diversity within the chicken gut microbiome revealed by metagenomics and culture.</title>
        <authorList>
            <person name="Gilroy R."/>
            <person name="Ravi A."/>
            <person name="Getino M."/>
            <person name="Pursley I."/>
            <person name="Horton D.L."/>
            <person name="Alikhan N.F."/>
            <person name="Baker D."/>
            <person name="Gharbi K."/>
            <person name="Hall N."/>
            <person name="Watson M."/>
            <person name="Adriaenssens E.M."/>
            <person name="Foster-Nyarko E."/>
            <person name="Jarju S."/>
            <person name="Secka A."/>
            <person name="Antonio M."/>
            <person name="Oren A."/>
            <person name="Chaudhuri R.R."/>
            <person name="La Ragione R."/>
            <person name="Hildebrand F."/>
            <person name="Pallen M.J."/>
        </authorList>
    </citation>
    <scope>NUCLEOTIDE SEQUENCE</scope>
    <source>
        <strain evidence="11">4509</strain>
    </source>
</reference>
<evidence type="ECO:0000259" key="9">
    <source>
        <dbReference type="PROSITE" id="PS50126"/>
    </source>
</evidence>
<comment type="pathway">
    <text evidence="8">Isoprenoid biosynthesis; isopentenyl diphosphate biosynthesis via DXP pathway; isopentenyl diphosphate from 1-deoxy-D-xylulose 5-phosphate: step 6/6.</text>
</comment>
<feature type="binding site" evidence="8">
    <location>
        <position position="73"/>
    </location>
    <ligand>
        <name>(2E)-4-hydroxy-3-methylbut-2-enyl diphosphate</name>
        <dbReference type="ChEBI" id="CHEBI:128753"/>
    </ligand>
</feature>
<feature type="binding site" evidence="8">
    <location>
        <position position="73"/>
    </location>
    <ligand>
        <name>isopentenyl diphosphate</name>
        <dbReference type="ChEBI" id="CHEBI:128769"/>
    </ligand>
</feature>
<keyword evidence="7" id="KW-0687">Ribonucleoprotein</keyword>
<protein>
    <recommendedName>
        <fullName evidence="8">4-hydroxy-3-methylbut-2-enyl diphosphate reductase</fullName>
        <shortName evidence="8">HMBPP reductase</shortName>
        <ecNumber evidence="8">1.17.7.4</ecNumber>
    </recommendedName>
</protein>
<evidence type="ECO:0000256" key="6">
    <source>
        <dbReference type="ARBA" id="ARBA00023014"/>
    </source>
</evidence>
<dbReference type="GO" id="GO:0016114">
    <property type="term" value="P:terpenoid biosynthetic process"/>
    <property type="evidence" value="ECO:0007669"/>
    <property type="project" value="UniProtKB-UniRule"/>
</dbReference>
<dbReference type="Pfam" id="PF00575">
    <property type="entry name" value="S1"/>
    <property type="match status" value="4"/>
</dbReference>
<evidence type="ECO:0000256" key="3">
    <source>
        <dbReference type="ARBA" id="ARBA00022723"/>
    </source>
</evidence>
<dbReference type="NCBIfam" id="NF005208">
    <property type="entry name" value="PRK06676.1"/>
    <property type="match status" value="1"/>
</dbReference>
<dbReference type="InterPro" id="IPR003029">
    <property type="entry name" value="S1_domain"/>
</dbReference>
<feature type="binding site" evidence="8">
    <location>
        <position position="123"/>
    </location>
    <ligand>
        <name>dimethylallyl diphosphate</name>
        <dbReference type="ChEBI" id="CHEBI:57623"/>
    </ligand>
</feature>
<dbReference type="GO" id="GO:0003735">
    <property type="term" value="F:structural constituent of ribosome"/>
    <property type="evidence" value="ECO:0007669"/>
    <property type="project" value="TreeGrafter"/>
</dbReference>
<dbReference type="HAMAP" id="MF_00191">
    <property type="entry name" value="IspH"/>
    <property type="match status" value="1"/>
</dbReference>
<comment type="similarity">
    <text evidence="8">Belongs to the IspH family.</text>
</comment>
<keyword evidence="8" id="KW-0414">Isoprene biosynthesis</keyword>
<dbReference type="SMART" id="SM00316">
    <property type="entry name" value="S1"/>
    <property type="match status" value="4"/>
</dbReference>
<reference evidence="11" key="1">
    <citation type="submission" date="2020-10" db="EMBL/GenBank/DDBJ databases">
        <authorList>
            <person name="Gilroy R."/>
        </authorList>
    </citation>
    <scope>NUCLEOTIDE SEQUENCE</scope>
    <source>
        <strain evidence="11">4509</strain>
    </source>
</reference>
<feature type="binding site" evidence="8">
    <location>
        <position position="40"/>
    </location>
    <ligand>
        <name>dimethylallyl diphosphate</name>
        <dbReference type="ChEBI" id="CHEBI:57623"/>
    </ligand>
</feature>
<feature type="domain" description="S1 motif" evidence="9">
    <location>
        <begin position="479"/>
        <end position="547"/>
    </location>
</feature>
<keyword evidence="8 11" id="KW-0560">Oxidoreductase</keyword>
<gene>
    <name evidence="8" type="primary">ispH</name>
    <name evidence="11" type="ORF">IAD19_04205</name>
</gene>
<evidence type="ECO:0000256" key="7">
    <source>
        <dbReference type="ARBA" id="ARBA00023274"/>
    </source>
</evidence>
<dbReference type="PANTHER" id="PTHR10724">
    <property type="entry name" value="30S RIBOSOMAL PROTEIN S1"/>
    <property type="match status" value="1"/>
</dbReference>
<dbReference type="GO" id="GO:0006412">
    <property type="term" value="P:translation"/>
    <property type="evidence" value="ECO:0007669"/>
    <property type="project" value="TreeGrafter"/>
</dbReference>
<dbReference type="InterPro" id="IPR002792">
    <property type="entry name" value="TRAM_dom"/>
</dbReference>
<dbReference type="Gene3D" id="3.40.1010.20">
    <property type="entry name" value="4-hydroxy-3-methylbut-2-enyl diphosphate reductase, catalytic domain"/>
    <property type="match status" value="2"/>
</dbReference>
<evidence type="ECO:0000256" key="1">
    <source>
        <dbReference type="ARBA" id="ARBA00006767"/>
    </source>
</evidence>
<dbReference type="GO" id="GO:0050992">
    <property type="term" value="P:dimethylallyl diphosphate biosynthetic process"/>
    <property type="evidence" value="ECO:0007669"/>
    <property type="project" value="UniProtKB-UniRule"/>
</dbReference>
<comment type="catalytic activity">
    <reaction evidence="8">
        <text>dimethylallyl diphosphate + 2 oxidized [2Fe-2S]-[ferredoxin] + H2O = (2E)-4-hydroxy-3-methylbut-2-enyl diphosphate + 2 reduced [2Fe-2S]-[ferredoxin] + 2 H(+)</text>
        <dbReference type="Rhea" id="RHEA:24825"/>
        <dbReference type="Rhea" id="RHEA-COMP:10000"/>
        <dbReference type="Rhea" id="RHEA-COMP:10001"/>
        <dbReference type="ChEBI" id="CHEBI:15377"/>
        <dbReference type="ChEBI" id="CHEBI:15378"/>
        <dbReference type="ChEBI" id="CHEBI:33737"/>
        <dbReference type="ChEBI" id="CHEBI:33738"/>
        <dbReference type="ChEBI" id="CHEBI:57623"/>
        <dbReference type="ChEBI" id="CHEBI:128753"/>
        <dbReference type="EC" id="1.17.7.4"/>
    </reaction>
</comment>
<dbReference type="CDD" id="cd05688">
    <property type="entry name" value="S1_RPS1_repeat_ec3"/>
    <property type="match status" value="1"/>
</dbReference>
<accession>A0A9D1IS65</accession>
<dbReference type="AlphaFoldDB" id="A0A9D1IS65"/>
<keyword evidence="4 11" id="KW-0689">Ribosomal protein</keyword>
<dbReference type="PROSITE" id="PS50126">
    <property type="entry name" value="S1"/>
    <property type="match status" value="4"/>
</dbReference>
<dbReference type="EMBL" id="DVMX01000082">
    <property type="protein sequence ID" value="HIU41736.1"/>
    <property type="molecule type" value="Genomic_DNA"/>
</dbReference>
<dbReference type="CDD" id="cd13944">
    <property type="entry name" value="lytB_ispH"/>
    <property type="match status" value="1"/>
</dbReference>
<sequence length="657" mass="72185">MTIRLAKSAGFCFGVNRAVNLVYDLIPTGGCIKTLGPIIHNPQVVEDLAQKGVEILDSPEQAKAGDKVVIRSHGVDAATEEVLRQTGAEVVDATCPFVAKIHRIVRTASQEGKTVLIAGNPDHPEVQGIVGHCQGECYVAQSPQELEKILKETGAGSVKNAILVAQTTFNTEIWENFINSAKKLCTKLEFFDTICNATNQRQKEAIRLAQESDRMIVIGGRHSSNTHKLYEVCSRYCPTVLVETAGELGTVDLSGAERIGVTAGASTPAHIIKEVLQTMSEITSNENFAEMLEQNLSDDAKLYTGKRVKGVVIDIRPNEVVVDLGAKQTGFVAKDEMTDNSDQSLDQVVSKGDEINLIVLKVNDQEGTVACSKKRCDAQAGYEEIKKAFEEGAVLEGVITNVVKGGVLVLSHNTKVFIPASQVSDHRVEDLNTMLKKEVRFKILEINERRGRALGSIRAVLNEERKAKEEEFWNNVEVGKKYTGEVKSLTSYGAFVDLGGVDGMIHITELSWGKLKHPSEVVNVGDVVEVYVKDLDPERRRISLGYKKSEDNPWNIFMSKYQIGDVVKVKIVSFTNYGAFATIIPGIDGLIHISQIANQRVEKISDILTLGEEVDVKIIDINPENKRVSLSMRALLPETDQKIVRSSDDNDEDEGEE</sequence>
<dbReference type="InterPro" id="IPR035104">
    <property type="entry name" value="Ribosomal_protein_S1-like"/>
</dbReference>
<dbReference type="Gene3D" id="2.40.50.140">
    <property type="entry name" value="Nucleic acid-binding proteins"/>
    <property type="match status" value="4"/>
</dbReference>
<comment type="catalytic activity">
    <reaction evidence="8">
        <text>isopentenyl diphosphate + 2 oxidized [2Fe-2S]-[ferredoxin] + H2O = (2E)-4-hydroxy-3-methylbut-2-enyl diphosphate + 2 reduced [2Fe-2S]-[ferredoxin] + 2 H(+)</text>
        <dbReference type="Rhea" id="RHEA:24488"/>
        <dbReference type="Rhea" id="RHEA-COMP:10000"/>
        <dbReference type="Rhea" id="RHEA-COMP:10001"/>
        <dbReference type="ChEBI" id="CHEBI:15377"/>
        <dbReference type="ChEBI" id="CHEBI:15378"/>
        <dbReference type="ChEBI" id="CHEBI:33737"/>
        <dbReference type="ChEBI" id="CHEBI:33738"/>
        <dbReference type="ChEBI" id="CHEBI:128753"/>
        <dbReference type="ChEBI" id="CHEBI:128769"/>
        <dbReference type="EC" id="1.17.7.4"/>
    </reaction>
</comment>
<dbReference type="PROSITE" id="PS50926">
    <property type="entry name" value="TRAM"/>
    <property type="match status" value="1"/>
</dbReference>
<evidence type="ECO:0000256" key="8">
    <source>
        <dbReference type="HAMAP-Rule" id="MF_00191"/>
    </source>
</evidence>
<dbReference type="Pfam" id="PF02401">
    <property type="entry name" value="LYTB"/>
    <property type="match status" value="1"/>
</dbReference>
<dbReference type="GO" id="GO:0003729">
    <property type="term" value="F:mRNA binding"/>
    <property type="evidence" value="ECO:0007669"/>
    <property type="project" value="TreeGrafter"/>
</dbReference>
<evidence type="ECO:0000313" key="12">
    <source>
        <dbReference type="Proteomes" id="UP000824082"/>
    </source>
</evidence>
<comment type="pathway">
    <text evidence="8">Isoprenoid biosynthesis; dimethylallyl diphosphate biosynthesis; dimethylallyl diphosphate from (2E)-4-hydroxy-3-methylbutenyl diphosphate: step 1/1.</text>
</comment>
<name>A0A9D1IS65_9FIRM</name>
<feature type="domain" description="S1 motif" evidence="9">
    <location>
        <begin position="564"/>
        <end position="633"/>
    </location>
</feature>
<evidence type="ECO:0000256" key="5">
    <source>
        <dbReference type="ARBA" id="ARBA00023004"/>
    </source>
</evidence>
<proteinExistence type="inferred from homology"/>
<keyword evidence="5 8" id="KW-0408">Iron</keyword>
<feature type="binding site" evidence="8">
    <location>
        <position position="40"/>
    </location>
    <ligand>
        <name>(2E)-4-hydroxy-3-methylbut-2-enyl diphosphate</name>
        <dbReference type="ChEBI" id="CHEBI:128753"/>
    </ligand>
</feature>
<dbReference type="PRINTS" id="PR00681">
    <property type="entry name" value="RIBOSOMALS1"/>
</dbReference>
<evidence type="ECO:0000259" key="10">
    <source>
        <dbReference type="PROSITE" id="PS50926"/>
    </source>
</evidence>
<feature type="binding site" evidence="8">
    <location>
        <position position="12"/>
    </location>
    <ligand>
        <name>[4Fe-4S] cluster</name>
        <dbReference type="ChEBI" id="CHEBI:49883"/>
    </ligand>
</feature>
<dbReference type="EC" id="1.17.7.4" evidence="8"/>
<evidence type="ECO:0000256" key="2">
    <source>
        <dbReference type="ARBA" id="ARBA00022485"/>
    </source>
</evidence>
<dbReference type="InterPro" id="IPR050437">
    <property type="entry name" value="Ribos_protein_bS1-like"/>
</dbReference>
<evidence type="ECO:0000313" key="11">
    <source>
        <dbReference type="EMBL" id="HIU41736.1"/>
    </source>
</evidence>
<feature type="binding site" evidence="8">
    <location>
        <position position="225"/>
    </location>
    <ligand>
        <name>(2E)-4-hydroxy-3-methylbut-2-enyl diphosphate</name>
        <dbReference type="ChEBI" id="CHEBI:128753"/>
    </ligand>
</feature>
<feature type="binding site" evidence="8">
    <location>
        <position position="195"/>
    </location>
    <ligand>
        <name>[4Fe-4S] cluster</name>
        <dbReference type="ChEBI" id="CHEBI:49883"/>
    </ligand>
</feature>
<dbReference type="InterPro" id="IPR012340">
    <property type="entry name" value="NA-bd_OB-fold"/>
</dbReference>
<dbReference type="GO" id="GO:0051539">
    <property type="term" value="F:4 iron, 4 sulfur cluster binding"/>
    <property type="evidence" value="ECO:0007669"/>
    <property type="project" value="UniProtKB-UniRule"/>
</dbReference>
<feature type="domain" description="S1 motif" evidence="9">
    <location>
        <begin position="392"/>
        <end position="458"/>
    </location>
</feature>
<dbReference type="NCBIfam" id="TIGR00216">
    <property type="entry name" value="ispH_lytB"/>
    <property type="match status" value="1"/>
</dbReference>
<comment type="cofactor">
    <cofactor evidence="8">
        <name>[4Fe-4S] cluster</name>
        <dbReference type="ChEBI" id="CHEBI:49883"/>
    </cofactor>
    <text evidence="8">Binds 1 [4Fe-4S] cluster per subunit.</text>
</comment>